<feature type="domain" description="Cation/H+ exchanger transmembrane" evidence="10">
    <location>
        <begin position="14"/>
        <end position="361"/>
    </location>
</feature>
<reference evidence="11" key="1">
    <citation type="submission" date="2022-12" db="EMBL/GenBank/DDBJ databases">
        <authorList>
            <person name="Krivoruchko A.V."/>
            <person name="Elkin A."/>
        </authorList>
    </citation>
    <scope>NUCLEOTIDE SEQUENCE</scope>
    <source>
        <strain evidence="11">IEGM 1391</strain>
    </source>
</reference>
<evidence type="ECO:0000313" key="12">
    <source>
        <dbReference type="Proteomes" id="UP001081071"/>
    </source>
</evidence>
<feature type="transmembrane region" description="Helical" evidence="9">
    <location>
        <begin position="57"/>
        <end position="76"/>
    </location>
</feature>
<feature type="transmembrane region" description="Helical" evidence="9">
    <location>
        <begin position="238"/>
        <end position="255"/>
    </location>
</feature>
<evidence type="ECO:0000256" key="6">
    <source>
        <dbReference type="ARBA" id="ARBA00022989"/>
    </source>
</evidence>
<evidence type="ECO:0000256" key="2">
    <source>
        <dbReference type="ARBA" id="ARBA00005551"/>
    </source>
</evidence>
<feature type="transmembrane region" description="Helical" evidence="9">
    <location>
        <begin position="88"/>
        <end position="110"/>
    </location>
</feature>
<feature type="transmembrane region" description="Helical" evidence="9">
    <location>
        <begin position="318"/>
        <end position="339"/>
    </location>
</feature>
<protein>
    <submittedName>
        <fullName evidence="11">Cation:proton antiporter</fullName>
    </submittedName>
</protein>
<feature type="transmembrane region" description="Helical" evidence="9">
    <location>
        <begin position="262"/>
        <end position="281"/>
    </location>
</feature>
<comment type="similarity">
    <text evidence="2">Belongs to the monovalent cation:proton antiporter 2 (CPA2) transporter (TC 2.A.37) family.</text>
</comment>
<gene>
    <name evidence="11" type="ORF">O4220_05395</name>
</gene>
<evidence type="ECO:0000256" key="3">
    <source>
        <dbReference type="ARBA" id="ARBA00022448"/>
    </source>
</evidence>
<dbReference type="InterPro" id="IPR038770">
    <property type="entry name" value="Na+/solute_symporter_sf"/>
</dbReference>
<feature type="transmembrane region" description="Helical" evidence="9">
    <location>
        <begin position="213"/>
        <end position="232"/>
    </location>
</feature>
<feature type="transmembrane region" description="Helical" evidence="9">
    <location>
        <begin position="146"/>
        <end position="166"/>
    </location>
</feature>
<dbReference type="RefSeq" id="WP_269602615.1">
    <property type="nucleotide sequence ID" value="NZ_JAPWIJ010000002.1"/>
</dbReference>
<feature type="transmembrane region" description="Helical" evidence="9">
    <location>
        <begin position="116"/>
        <end position="134"/>
    </location>
</feature>
<organism evidence="11 12">
    <name type="scientific">Rhodococcus ruber</name>
    <dbReference type="NCBI Taxonomy" id="1830"/>
    <lineage>
        <taxon>Bacteria</taxon>
        <taxon>Bacillati</taxon>
        <taxon>Actinomycetota</taxon>
        <taxon>Actinomycetes</taxon>
        <taxon>Mycobacteriales</taxon>
        <taxon>Nocardiaceae</taxon>
        <taxon>Rhodococcus</taxon>
    </lineage>
</organism>
<comment type="subcellular location">
    <subcellularLocation>
        <location evidence="1">Membrane</location>
        <topology evidence="1">Multi-pass membrane protein</topology>
    </subcellularLocation>
</comment>
<evidence type="ECO:0000256" key="1">
    <source>
        <dbReference type="ARBA" id="ARBA00004141"/>
    </source>
</evidence>
<keyword evidence="6 9" id="KW-1133">Transmembrane helix</keyword>
<keyword evidence="12" id="KW-1185">Reference proteome</keyword>
<dbReference type="Gene3D" id="1.20.1530.20">
    <property type="match status" value="1"/>
</dbReference>
<dbReference type="InterPro" id="IPR006153">
    <property type="entry name" value="Cation/H_exchanger_TM"/>
</dbReference>
<evidence type="ECO:0000259" key="10">
    <source>
        <dbReference type="Pfam" id="PF00999"/>
    </source>
</evidence>
<keyword evidence="5 9" id="KW-0812">Transmembrane</keyword>
<evidence type="ECO:0000256" key="5">
    <source>
        <dbReference type="ARBA" id="ARBA00022692"/>
    </source>
</evidence>
<evidence type="ECO:0000256" key="4">
    <source>
        <dbReference type="ARBA" id="ARBA00022449"/>
    </source>
</evidence>
<keyword evidence="3" id="KW-0813">Transport</keyword>
<sequence>MTFETLALCAAVGLFGPLLALPRGLRIPVVIGELVAGIAFGHTGFGVIDPSEQTLSFLAQVGFALVMFVAGSQVPIRDPRLRIALGVGAARAVTVGLLATALGWVVSAAFDAPHLGLYAVLMASSSAAVIMPIVESTTMTAPGLMALLPQIALADAVCIVALPLVVDPPRAVPAALGSAAVIAAAALTFVVLRHFDITGLRRRIHHVSAQRKLALELRLNLVLLFGLAALAVHTHASVMLAGFGFGLAVGAIGEPRRLTKQLFAITEGFLGPLYFVWLGASLDLRALGDHPDMIVLGLALGFGAIAVHGAMRLTGQPVGLGILAAAQLGVPVSAVTLGAQSGVLAPGEGPAIVLGALVTIAAAAAASRLALVVLRDPAGPRAAQGI</sequence>
<proteinExistence type="inferred from homology"/>
<dbReference type="EMBL" id="JAPWIJ010000002">
    <property type="protein sequence ID" value="MCZ4517945.1"/>
    <property type="molecule type" value="Genomic_DNA"/>
</dbReference>
<dbReference type="Proteomes" id="UP001081071">
    <property type="component" value="Unassembled WGS sequence"/>
</dbReference>
<dbReference type="PANTHER" id="PTHR43562">
    <property type="entry name" value="NAPA-TYPE SODIUM/HYDROGEN ANTIPORTER"/>
    <property type="match status" value="1"/>
</dbReference>
<evidence type="ECO:0000313" key="11">
    <source>
        <dbReference type="EMBL" id="MCZ4517945.1"/>
    </source>
</evidence>
<keyword evidence="4" id="KW-0050">Antiport</keyword>
<dbReference type="PANTHER" id="PTHR43562:SF1">
    <property type="entry name" value="NA(+)_H(+) ANTIPORTER YJBQ-RELATED"/>
    <property type="match status" value="1"/>
</dbReference>
<feature type="transmembrane region" description="Helical" evidence="9">
    <location>
        <begin position="351"/>
        <end position="374"/>
    </location>
</feature>
<keyword evidence="8 9" id="KW-0472">Membrane</keyword>
<evidence type="ECO:0000256" key="7">
    <source>
        <dbReference type="ARBA" id="ARBA00023065"/>
    </source>
</evidence>
<evidence type="ECO:0000256" key="9">
    <source>
        <dbReference type="SAM" id="Phobius"/>
    </source>
</evidence>
<evidence type="ECO:0000256" key="8">
    <source>
        <dbReference type="ARBA" id="ARBA00023136"/>
    </source>
</evidence>
<comment type="caution">
    <text evidence="11">The sequence shown here is derived from an EMBL/GenBank/DDBJ whole genome shotgun (WGS) entry which is preliminary data.</text>
</comment>
<name>A0ABT4MBQ1_9NOCA</name>
<accession>A0ABT4MBQ1</accession>
<keyword evidence="7" id="KW-0406">Ion transport</keyword>
<dbReference type="Pfam" id="PF00999">
    <property type="entry name" value="Na_H_Exchanger"/>
    <property type="match status" value="1"/>
</dbReference>
<feature type="transmembrane region" description="Helical" evidence="9">
    <location>
        <begin position="293"/>
        <end position="311"/>
    </location>
</feature>
<feature type="transmembrane region" description="Helical" evidence="9">
    <location>
        <begin position="172"/>
        <end position="192"/>
    </location>
</feature>